<reference evidence="1 2" key="1">
    <citation type="submission" date="2019-12" db="EMBL/GenBank/DDBJ databases">
        <title>Novel species isolated from a subtropical stream in China.</title>
        <authorList>
            <person name="Lu H."/>
        </authorList>
    </citation>
    <scope>NUCLEOTIDE SEQUENCE [LARGE SCALE GENOMIC DNA]</scope>
    <source>
        <strain evidence="1 2">FT107W</strain>
    </source>
</reference>
<dbReference type="Proteomes" id="UP000484875">
    <property type="component" value="Unassembled WGS sequence"/>
</dbReference>
<dbReference type="AlphaFoldDB" id="A0A845HHV5"/>
<dbReference type="EMBL" id="WWCV01000029">
    <property type="protein sequence ID" value="MYN18370.1"/>
    <property type="molecule type" value="Genomic_DNA"/>
</dbReference>
<evidence type="ECO:0000313" key="2">
    <source>
        <dbReference type="Proteomes" id="UP000484875"/>
    </source>
</evidence>
<proteinExistence type="predicted"/>
<sequence>MTARLVQIDSPAQYHARVERHLQVASANGLHAAPARWHFSALALILSDVFMQHAAMSDLPRRVRQGADYKDEISALPDEFWRMTER</sequence>
<keyword evidence="2" id="KW-1185">Reference proteome</keyword>
<name>A0A845HHV5_9BURK</name>
<organism evidence="1 2">
    <name type="scientific">Duganella vulcania</name>
    <dbReference type="NCBI Taxonomy" id="2692166"/>
    <lineage>
        <taxon>Bacteria</taxon>
        <taxon>Pseudomonadati</taxon>
        <taxon>Pseudomonadota</taxon>
        <taxon>Betaproteobacteria</taxon>
        <taxon>Burkholderiales</taxon>
        <taxon>Oxalobacteraceae</taxon>
        <taxon>Telluria group</taxon>
        <taxon>Duganella</taxon>
    </lineage>
</organism>
<dbReference type="RefSeq" id="WP_161090928.1">
    <property type="nucleotide sequence ID" value="NZ_WWCV01000029.1"/>
</dbReference>
<gene>
    <name evidence="1" type="ORF">GTP81_16590</name>
</gene>
<evidence type="ECO:0000313" key="1">
    <source>
        <dbReference type="EMBL" id="MYN18370.1"/>
    </source>
</evidence>
<protein>
    <submittedName>
        <fullName evidence="1">Uncharacterized protein</fullName>
    </submittedName>
</protein>
<accession>A0A845HHV5</accession>
<comment type="caution">
    <text evidence="1">The sequence shown here is derived from an EMBL/GenBank/DDBJ whole genome shotgun (WGS) entry which is preliminary data.</text>
</comment>